<feature type="domain" description="SLH" evidence="3">
    <location>
        <begin position="48"/>
        <end position="108"/>
    </location>
</feature>
<evidence type="ECO:0000256" key="1">
    <source>
        <dbReference type="ARBA" id="ARBA00022729"/>
    </source>
</evidence>
<dbReference type="EMBL" id="JAVDSB010000011">
    <property type="protein sequence ID" value="MDR6553623.1"/>
    <property type="molecule type" value="Genomic_DNA"/>
</dbReference>
<evidence type="ECO:0000259" key="3">
    <source>
        <dbReference type="PROSITE" id="PS51272"/>
    </source>
</evidence>
<feature type="domain" description="SLH" evidence="3">
    <location>
        <begin position="110"/>
        <end position="176"/>
    </location>
</feature>
<organism evidence="4 5">
    <name type="scientific">Paenibacillus qinlingensis</name>
    <dbReference type="NCBI Taxonomy" id="1837343"/>
    <lineage>
        <taxon>Bacteria</taxon>
        <taxon>Bacillati</taxon>
        <taxon>Bacillota</taxon>
        <taxon>Bacilli</taxon>
        <taxon>Bacillales</taxon>
        <taxon>Paenibacillaceae</taxon>
        <taxon>Paenibacillus</taxon>
    </lineage>
</organism>
<dbReference type="Gene3D" id="2.60.40.1220">
    <property type="match status" value="1"/>
</dbReference>
<gene>
    <name evidence="4" type="ORF">J2736_004830</name>
</gene>
<accession>A0ABU1P1J9</accession>
<feature type="signal peptide" evidence="2">
    <location>
        <begin position="1"/>
        <end position="24"/>
    </location>
</feature>
<dbReference type="Pfam" id="PF00395">
    <property type="entry name" value="SLH"/>
    <property type="match status" value="2"/>
</dbReference>
<keyword evidence="5" id="KW-1185">Reference proteome</keyword>
<dbReference type="RefSeq" id="WP_310501086.1">
    <property type="nucleotide sequence ID" value="NZ_JAVDSB010000011.1"/>
</dbReference>
<evidence type="ECO:0000256" key="2">
    <source>
        <dbReference type="SAM" id="SignalP"/>
    </source>
</evidence>
<dbReference type="InterPro" id="IPR014755">
    <property type="entry name" value="Cu-Rt/internalin_Ig-like"/>
</dbReference>
<evidence type="ECO:0000313" key="4">
    <source>
        <dbReference type="EMBL" id="MDR6553623.1"/>
    </source>
</evidence>
<feature type="chain" id="PRO_5047375397" evidence="2">
    <location>
        <begin position="25"/>
        <end position="1024"/>
    </location>
</feature>
<dbReference type="InterPro" id="IPR001119">
    <property type="entry name" value="SLH_dom"/>
</dbReference>
<name>A0ABU1P1J9_9BACL</name>
<sequence length="1024" mass="106715">MKRSLKVIATTTLALSMFASVAMAADPLTTTNTIAPTVTASTTVIKTSKDFTDLKDVDAALIAKIDVLLSKGYMEGKTDTTFDIAGNMTRAEAAKLVSKIFNLTVGTETTSSFSDVDGKDSSIAWSIPFIEAAKKAGIIDGMTDTTFAPKDNVTLGQLATLIVKGLGKTADVKTTTPWYQGYLDVAKTNGVDLGTDGAKVATRTDLVLGSYVADLAVQSLTKLSLTEAKATGVKTVEVKFSKAVEEAAKLELKKGTVVIASTFKLAADKKSAIITLTDLNISQGTYTVAVSGLAVGTVDKATATFEAKNEEVTKIDFVNASESVAQADAVSIKLAATNQYGEKASASASSYTAYATTPGGARVTKSDNGDLFIVVDTKDNTLTANLSSFSVNIYNNDSRVSASKTFKVGLPPMVSKVELGEVKYQNGKDALINAGDQAVIKLVQIDQYGQEITQQTGNAFPVNIQVTPNFNNQYTAVLQDKDNDGIDEVVVTLNSKATVSGEQTITVFGGGSTTTVKVAVKAVSVPAKIEFGELTGSYADGDTDKYVALNLFDAAGNLLSAQDVVDNVDRLSLSASGNIAFGPTTDVPEAMLAHKSDGTVTPIVAVGPNKGKIHLASLTGKGTANIFAYTTITESGTTSNANLSLPITEARYPVTMTVATDPAAKAVETATTAVKLLVKDQYGENLETMANGGVVTENNGTRSVKYDVFVSTSADSNPNIAFDLGNGSKTIGDINDNEYTFTANPGSKGGKTNVTFALRKLDSTSATVIDNNVKSITKEVSVIDPNASGVNLTYSANPVADLFNAVENSIQDGNADSATLSKHAKKVTITAKDASGAVVAVPKSIISVTSNNENIAKVGVASNEAYVIGNKVGTAKVSVSFKTAKGEIVNQVVDVNVKNDPIAVASITADKSTHSVKSFAGVNGTYAYKLMNKLTVKDQYGSEYKSESTTDVVNEYNAILGVQYLISEVKGGNNDTVTLDPSDGRTVRMTAGVTSFVIQAVSPSGKVATTQVVINGAGTTVVNP</sequence>
<reference evidence="4 5" key="1">
    <citation type="submission" date="2023-07" db="EMBL/GenBank/DDBJ databases">
        <title>Sorghum-associated microbial communities from plants grown in Nebraska, USA.</title>
        <authorList>
            <person name="Schachtman D."/>
        </authorList>
    </citation>
    <scope>NUCLEOTIDE SEQUENCE [LARGE SCALE GENOMIC DNA]</scope>
    <source>
        <strain evidence="4 5">CC258</strain>
    </source>
</reference>
<comment type="caution">
    <text evidence="4">The sequence shown here is derived from an EMBL/GenBank/DDBJ whole genome shotgun (WGS) entry which is preliminary data.</text>
</comment>
<evidence type="ECO:0000313" key="5">
    <source>
        <dbReference type="Proteomes" id="UP001267290"/>
    </source>
</evidence>
<protein>
    <submittedName>
        <fullName evidence="4">Histone H3/H4</fullName>
    </submittedName>
</protein>
<keyword evidence="1 2" id="KW-0732">Signal</keyword>
<dbReference type="Proteomes" id="UP001267290">
    <property type="component" value="Unassembled WGS sequence"/>
</dbReference>
<dbReference type="PROSITE" id="PS51272">
    <property type="entry name" value="SLH"/>
    <property type="match status" value="2"/>
</dbReference>
<proteinExistence type="predicted"/>